<dbReference type="GO" id="GO:0005829">
    <property type="term" value="C:cytosol"/>
    <property type="evidence" value="ECO:0007669"/>
    <property type="project" value="TreeGrafter"/>
</dbReference>
<dbReference type="InterPro" id="IPR000845">
    <property type="entry name" value="Nucleoside_phosphorylase_d"/>
</dbReference>
<evidence type="ECO:0000313" key="3">
    <source>
        <dbReference type="EMBL" id="RFB91112.1"/>
    </source>
</evidence>
<comment type="caution">
    <text evidence="3">The sequence shown here is derived from an EMBL/GenBank/DDBJ whole genome shotgun (WGS) entry which is preliminary data.</text>
</comment>
<feature type="region of interest" description="Disordered" evidence="1">
    <location>
        <begin position="208"/>
        <end position="233"/>
    </location>
</feature>
<gene>
    <name evidence="3" type="ORF">B5K10_17515</name>
</gene>
<dbReference type="InterPro" id="IPR035994">
    <property type="entry name" value="Nucleoside_phosphorylase_sf"/>
</dbReference>
<evidence type="ECO:0000313" key="4">
    <source>
        <dbReference type="Proteomes" id="UP000256748"/>
    </source>
</evidence>
<dbReference type="GO" id="GO:0009116">
    <property type="term" value="P:nucleoside metabolic process"/>
    <property type="evidence" value="ECO:0007669"/>
    <property type="project" value="InterPro"/>
</dbReference>
<sequence>MSESEIADVADGERESVIRAKAQQAVIEKKQAIFKKITSAVINAIPHEYASTKAVFGDYETIPIALGKEKVRYVTLTDTAGNDIYVALAGTTGAGIAQAAAATAQVKVMCPHVKTVILIGIAAGQPNMTDKEKDVRLGDIVVGDKLIQYDHIKRSDGVSELRGDNIMPADRNLIQAVDRLRSHQDRKDSWKIEKPWDKYIEAGCSAIRNAQRPPNSGDPKGKKRNYQKGLTYDRSDDHPYVHVGTIGSASILLKDAAFRDELNKKHGTIAYEMEGAGVAIAAATFHLTYLNVRGICDYGDNEKNDDWQTYASVCAASFARAILEEE</sequence>
<dbReference type="PANTHER" id="PTHR46832">
    <property type="entry name" value="5'-METHYLTHIOADENOSINE/S-ADENOSYLHOMOCYSTEINE NUCLEOSIDASE"/>
    <property type="match status" value="1"/>
</dbReference>
<reference evidence="3 4" key="1">
    <citation type="submission" date="2017-03" db="EMBL/GenBank/DDBJ databases">
        <title>Genome analysis of Rhizobial strains effectives or ineffectives for nitrogen fixation isolated from bean seeds.</title>
        <authorList>
            <person name="Peralta H."/>
            <person name="Aguilar-Vera A."/>
            <person name="Mora Y."/>
            <person name="Vargas-Lagunas C."/>
            <person name="Girard L."/>
            <person name="Mora J."/>
        </authorList>
    </citation>
    <scope>NUCLEOTIDE SEQUENCE [LARGE SCALE GENOMIC DNA]</scope>
    <source>
        <strain evidence="3 4">CCGM5</strain>
    </source>
</reference>
<dbReference type="Pfam" id="PF01048">
    <property type="entry name" value="PNP_UDP_1"/>
    <property type="match status" value="1"/>
</dbReference>
<dbReference type="EMBL" id="NAOO01000019">
    <property type="protein sequence ID" value="RFB91112.1"/>
    <property type="molecule type" value="Genomic_DNA"/>
</dbReference>
<dbReference type="GO" id="GO:0008782">
    <property type="term" value="F:adenosylhomocysteine nucleosidase activity"/>
    <property type="evidence" value="ECO:0007669"/>
    <property type="project" value="TreeGrafter"/>
</dbReference>
<dbReference type="Gene3D" id="3.40.50.1580">
    <property type="entry name" value="Nucleoside phosphorylase domain"/>
    <property type="match status" value="1"/>
</dbReference>
<protein>
    <submittedName>
        <fullName evidence="3">Phosphorylase</fullName>
    </submittedName>
</protein>
<dbReference type="RefSeq" id="WP_116274230.1">
    <property type="nucleotide sequence ID" value="NZ_KZ859521.1"/>
</dbReference>
<dbReference type="AlphaFoldDB" id="A0A3E1BG00"/>
<evidence type="ECO:0000259" key="2">
    <source>
        <dbReference type="Pfam" id="PF01048"/>
    </source>
</evidence>
<dbReference type="GO" id="GO:0008930">
    <property type="term" value="F:methylthioadenosine nucleosidase activity"/>
    <property type="evidence" value="ECO:0007669"/>
    <property type="project" value="TreeGrafter"/>
</dbReference>
<dbReference type="PANTHER" id="PTHR46832:SF1">
    <property type="entry name" value="5'-METHYLTHIOADENOSINE_S-ADENOSYLHOMOCYSTEINE NUCLEOSIDASE"/>
    <property type="match status" value="1"/>
</dbReference>
<name>A0A3E1BG00_RHILT</name>
<dbReference type="GO" id="GO:0019284">
    <property type="term" value="P:L-methionine salvage from S-adenosylmethionine"/>
    <property type="evidence" value="ECO:0007669"/>
    <property type="project" value="TreeGrafter"/>
</dbReference>
<dbReference type="Proteomes" id="UP000256748">
    <property type="component" value="Unassembled WGS sequence"/>
</dbReference>
<dbReference type="SUPFAM" id="SSF53167">
    <property type="entry name" value="Purine and uridine phosphorylases"/>
    <property type="match status" value="1"/>
</dbReference>
<evidence type="ECO:0000256" key="1">
    <source>
        <dbReference type="SAM" id="MobiDB-lite"/>
    </source>
</evidence>
<accession>A0A3E1BG00</accession>
<feature type="domain" description="Nucleoside phosphorylase" evidence="2">
    <location>
        <begin position="40"/>
        <end position="322"/>
    </location>
</feature>
<proteinExistence type="predicted"/>
<organism evidence="3 4">
    <name type="scientific">Rhizobium leguminosarum bv. trifolii</name>
    <dbReference type="NCBI Taxonomy" id="386"/>
    <lineage>
        <taxon>Bacteria</taxon>
        <taxon>Pseudomonadati</taxon>
        <taxon>Pseudomonadota</taxon>
        <taxon>Alphaproteobacteria</taxon>
        <taxon>Hyphomicrobiales</taxon>
        <taxon>Rhizobiaceae</taxon>
        <taxon>Rhizobium/Agrobacterium group</taxon>
        <taxon>Rhizobium</taxon>
    </lineage>
</organism>